<sequence>MALQSLTGQSGVAQFAECEPKTLLFGPTSLTNLSHTIQVDNAPIIVAAFNFDAHDRILVEMVDGEGAGRNFAPFCPRGAQESLVYTRNVLPIAIPGRYRFVLDRDDSSPPSIGLVTVRYHEATMMHEWLTAYLK</sequence>
<dbReference type="EMBL" id="CAJNAS010000029">
    <property type="protein sequence ID" value="CAE6958772.1"/>
    <property type="molecule type" value="Genomic_DNA"/>
</dbReference>
<evidence type="ECO:0000313" key="2">
    <source>
        <dbReference type="Proteomes" id="UP000675121"/>
    </source>
</evidence>
<proteinExistence type="predicted"/>
<name>A0A9N8N6N5_9BURK</name>
<evidence type="ECO:0000313" key="1">
    <source>
        <dbReference type="EMBL" id="CAE6958772.1"/>
    </source>
</evidence>
<dbReference type="AlphaFoldDB" id="A0A9N8N6N5"/>
<protein>
    <submittedName>
        <fullName evidence="1">Uncharacterized protein</fullName>
    </submittedName>
</protein>
<organism evidence="1 2">
    <name type="scientific">Paraburkholderia domus</name>
    <dbReference type="NCBI Taxonomy" id="2793075"/>
    <lineage>
        <taxon>Bacteria</taxon>
        <taxon>Pseudomonadati</taxon>
        <taxon>Pseudomonadota</taxon>
        <taxon>Betaproteobacteria</taxon>
        <taxon>Burkholderiales</taxon>
        <taxon>Burkholderiaceae</taxon>
        <taxon>Paraburkholderia</taxon>
    </lineage>
</organism>
<comment type="caution">
    <text evidence="1">The sequence shown here is derived from an EMBL/GenBank/DDBJ whole genome shotgun (WGS) entry which is preliminary data.</text>
</comment>
<reference evidence="1" key="1">
    <citation type="submission" date="2021-02" db="EMBL/GenBank/DDBJ databases">
        <authorList>
            <person name="Vanwijnsberghe S."/>
        </authorList>
    </citation>
    <scope>NUCLEOTIDE SEQUENCE</scope>
    <source>
        <strain evidence="1">R-70211</strain>
    </source>
</reference>
<gene>
    <name evidence="1" type="ORF">R70211_06781</name>
</gene>
<dbReference type="Proteomes" id="UP000675121">
    <property type="component" value="Unassembled WGS sequence"/>
</dbReference>
<keyword evidence="2" id="KW-1185">Reference proteome</keyword>
<dbReference type="RefSeq" id="WP_201138576.1">
    <property type="nucleotide sequence ID" value="NZ_CAJNAS010000029.1"/>
</dbReference>
<accession>A0A9N8N6N5</accession>